<accession>A0ABR9GCE1</accession>
<dbReference type="PANTHER" id="PTHR45138">
    <property type="entry name" value="REGULATORY COMPONENTS OF SENSORY TRANSDUCTION SYSTEM"/>
    <property type="match status" value="1"/>
</dbReference>
<dbReference type="PANTHER" id="PTHR45138:SF9">
    <property type="entry name" value="DIGUANYLATE CYCLASE DGCM-RELATED"/>
    <property type="match status" value="1"/>
</dbReference>
<keyword evidence="7" id="KW-1185">Reference proteome</keyword>
<dbReference type="InterPro" id="IPR043128">
    <property type="entry name" value="Rev_trsase/Diguanyl_cyclase"/>
</dbReference>
<dbReference type="InterPro" id="IPR000160">
    <property type="entry name" value="GGDEF_dom"/>
</dbReference>
<feature type="signal peptide" evidence="4">
    <location>
        <begin position="1"/>
        <end position="38"/>
    </location>
</feature>
<dbReference type="SUPFAM" id="SSF48452">
    <property type="entry name" value="TPR-like"/>
    <property type="match status" value="1"/>
</dbReference>
<dbReference type="Pfam" id="PF00990">
    <property type="entry name" value="GGDEF"/>
    <property type="match status" value="1"/>
</dbReference>
<dbReference type="InterPro" id="IPR011990">
    <property type="entry name" value="TPR-like_helical_dom_sf"/>
</dbReference>
<dbReference type="NCBIfam" id="TIGR00254">
    <property type="entry name" value="GGDEF"/>
    <property type="match status" value="1"/>
</dbReference>
<evidence type="ECO:0000256" key="1">
    <source>
        <dbReference type="ARBA" id="ARBA00012528"/>
    </source>
</evidence>
<keyword evidence="3" id="KW-0812">Transmembrane</keyword>
<dbReference type="InterPro" id="IPR029787">
    <property type="entry name" value="Nucleotide_cyclase"/>
</dbReference>
<reference evidence="6 7" key="1">
    <citation type="submission" date="2020-09" db="EMBL/GenBank/DDBJ databases">
        <title>Dyella sp. 7MK23 isolated from forest soil.</title>
        <authorList>
            <person name="Fu J."/>
        </authorList>
    </citation>
    <scope>NUCLEOTIDE SEQUENCE [LARGE SCALE GENOMIC DNA]</scope>
    <source>
        <strain evidence="6 7">7MK23</strain>
    </source>
</reference>
<comment type="catalytic activity">
    <reaction evidence="2">
        <text>2 GTP = 3',3'-c-di-GMP + 2 diphosphate</text>
        <dbReference type="Rhea" id="RHEA:24898"/>
        <dbReference type="ChEBI" id="CHEBI:33019"/>
        <dbReference type="ChEBI" id="CHEBI:37565"/>
        <dbReference type="ChEBI" id="CHEBI:58805"/>
        <dbReference type="EC" id="2.7.7.65"/>
    </reaction>
</comment>
<name>A0ABR9GCE1_9GAMM</name>
<dbReference type="SUPFAM" id="SSF55073">
    <property type="entry name" value="Nucleotide cyclase"/>
    <property type="match status" value="1"/>
</dbReference>
<evidence type="ECO:0000259" key="5">
    <source>
        <dbReference type="PROSITE" id="PS50887"/>
    </source>
</evidence>
<evidence type="ECO:0000313" key="6">
    <source>
        <dbReference type="EMBL" id="MBE1161728.1"/>
    </source>
</evidence>
<gene>
    <name evidence="6" type="ORF">IGX34_15195</name>
</gene>
<dbReference type="RefSeq" id="WP_192556570.1">
    <property type="nucleotide sequence ID" value="NZ_JACZZA010000009.1"/>
</dbReference>
<dbReference type="PROSITE" id="PS50887">
    <property type="entry name" value="GGDEF"/>
    <property type="match status" value="1"/>
</dbReference>
<feature type="domain" description="GGDEF" evidence="5">
    <location>
        <begin position="461"/>
        <end position="594"/>
    </location>
</feature>
<sequence>MFRPSTRSRPWPAWAGTLLGAFLLGAFLLGAFLPSAHAAATDNGAAATLDQAEHIRTKDHPRFVQMLAQLQSESPGLSKTEQWHLRYLQAWETTFEGNYVKSQQQLQDVIDHSGDTTLAIKASAVLLSNFGFTRRYVEAFTLANRLTAELPEVKDPLASYLLLFNLSQALNFAGQTELAIKYAHMMESTVPAGESLCEPLSMQVAALYNGKRLTASSPLLQRAIDTCVAAGQKVAANSMWLVLGSLYMDENQPEKTIALLDRLAPSISSNHFYFHMLSSQVERARAYAKLGKDNDARKAALAALAMSHPNDISEWLMTAYEVLYQVEKKQGHNAAALAYYEQYVVQDKGYLNDISARTLAYVTAQQQTLAQRLETERLSRENKILQLQQALVTKAVETGRLYIALLLLALVTIAFWLLRLKRSQLRFKRLARLDGLTGIFNHQHFIGEAERALRVLEKKGGGACLISIDLDHFKHVNDTHGHAIGDTVLKHTVTVCKHHLRPADLFGRLGGEEFGILLLDCSRHQGTLIADRIRLAIEATRVEVDGSVVSFSASIGLACTDAASYNLQHLCREADAALYIAKRTGRNRVIVGNSGDGDSSRFGT</sequence>
<dbReference type="Gene3D" id="1.25.40.10">
    <property type="entry name" value="Tetratricopeptide repeat domain"/>
    <property type="match status" value="1"/>
</dbReference>
<dbReference type="InterPro" id="IPR050469">
    <property type="entry name" value="Diguanylate_Cyclase"/>
</dbReference>
<dbReference type="EMBL" id="JACZZA010000009">
    <property type="protein sequence ID" value="MBE1161728.1"/>
    <property type="molecule type" value="Genomic_DNA"/>
</dbReference>
<keyword evidence="4" id="KW-0732">Signal</keyword>
<keyword evidence="3" id="KW-1133">Transmembrane helix</keyword>
<dbReference type="EC" id="2.7.7.65" evidence="1"/>
<dbReference type="Proteomes" id="UP000651010">
    <property type="component" value="Unassembled WGS sequence"/>
</dbReference>
<keyword evidence="3" id="KW-0472">Membrane</keyword>
<dbReference type="Gene3D" id="3.30.70.270">
    <property type="match status" value="1"/>
</dbReference>
<feature type="transmembrane region" description="Helical" evidence="3">
    <location>
        <begin position="401"/>
        <end position="420"/>
    </location>
</feature>
<comment type="caution">
    <text evidence="6">The sequence shown here is derived from an EMBL/GenBank/DDBJ whole genome shotgun (WGS) entry which is preliminary data.</text>
</comment>
<dbReference type="SMART" id="SM00267">
    <property type="entry name" value="GGDEF"/>
    <property type="match status" value="1"/>
</dbReference>
<dbReference type="CDD" id="cd01949">
    <property type="entry name" value="GGDEF"/>
    <property type="match status" value="1"/>
</dbReference>
<proteinExistence type="predicted"/>
<evidence type="ECO:0000256" key="4">
    <source>
        <dbReference type="SAM" id="SignalP"/>
    </source>
</evidence>
<organism evidence="6 7">
    <name type="scientific">Dyella acidiphila</name>
    <dbReference type="NCBI Taxonomy" id="2775866"/>
    <lineage>
        <taxon>Bacteria</taxon>
        <taxon>Pseudomonadati</taxon>
        <taxon>Pseudomonadota</taxon>
        <taxon>Gammaproteobacteria</taxon>
        <taxon>Lysobacterales</taxon>
        <taxon>Rhodanobacteraceae</taxon>
        <taxon>Dyella</taxon>
    </lineage>
</organism>
<evidence type="ECO:0000256" key="2">
    <source>
        <dbReference type="ARBA" id="ARBA00034247"/>
    </source>
</evidence>
<protein>
    <recommendedName>
        <fullName evidence="1">diguanylate cyclase</fullName>
        <ecNumber evidence="1">2.7.7.65</ecNumber>
    </recommendedName>
</protein>
<evidence type="ECO:0000313" key="7">
    <source>
        <dbReference type="Proteomes" id="UP000651010"/>
    </source>
</evidence>
<feature type="chain" id="PRO_5047013657" description="diguanylate cyclase" evidence="4">
    <location>
        <begin position="39"/>
        <end position="604"/>
    </location>
</feature>
<evidence type="ECO:0000256" key="3">
    <source>
        <dbReference type="SAM" id="Phobius"/>
    </source>
</evidence>